<dbReference type="AlphaFoldDB" id="A0A917LV73"/>
<keyword evidence="4" id="KW-1185">Reference proteome</keyword>
<evidence type="ECO:0000256" key="1">
    <source>
        <dbReference type="ARBA" id="ARBA00022679"/>
    </source>
</evidence>
<organism evidence="3 4">
    <name type="scientific">Bizionia arctica</name>
    <dbReference type="NCBI Taxonomy" id="1495645"/>
    <lineage>
        <taxon>Bacteria</taxon>
        <taxon>Pseudomonadati</taxon>
        <taxon>Bacteroidota</taxon>
        <taxon>Flavobacteriia</taxon>
        <taxon>Flavobacteriales</taxon>
        <taxon>Flavobacteriaceae</taxon>
        <taxon>Bizionia</taxon>
    </lineage>
</organism>
<dbReference type="Gene3D" id="3.40.50.2000">
    <property type="entry name" value="Glycogen Phosphorylase B"/>
    <property type="match status" value="2"/>
</dbReference>
<reference evidence="3" key="2">
    <citation type="submission" date="2020-09" db="EMBL/GenBank/DDBJ databases">
        <authorList>
            <person name="Sun Q."/>
            <person name="Zhou Y."/>
        </authorList>
    </citation>
    <scope>NUCLEOTIDE SEQUENCE</scope>
    <source>
        <strain evidence="3">CGMCC 1.12751</strain>
    </source>
</reference>
<name>A0A917LV73_9FLAO</name>
<accession>A0A917LV73</accession>
<protein>
    <recommendedName>
        <fullName evidence="2">Glycosyl transferase family 1 domain-containing protein</fullName>
    </recommendedName>
</protein>
<evidence type="ECO:0000259" key="2">
    <source>
        <dbReference type="Pfam" id="PF00534"/>
    </source>
</evidence>
<proteinExistence type="predicted"/>
<dbReference type="GO" id="GO:0009103">
    <property type="term" value="P:lipopolysaccharide biosynthetic process"/>
    <property type="evidence" value="ECO:0007669"/>
    <property type="project" value="TreeGrafter"/>
</dbReference>
<dbReference type="EMBL" id="BMFQ01000004">
    <property type="protein sequence ID" value="GGG60155.1"/>
    <property type="molecule type" value="Genomic_DNA"/>
</dbReference>
<keyword evidence="1" id="KW-0808">Transferase</keyword>
<dbReference type="PANTHER" id="PTHR46401:SF2">
    <property type="entry name" value="GLYCOSYLTRANSFERASE WBBK-RELATED"/>
    <property type="match status" value="1"/>
</dbReference>
<comment type="caution">
    <text evidence="3">The sequence shown here is derived from an EMBL/GenBank/DDBJ whole genome shotgun (WGS) entry which is preliminary data.</text>
</comment>
<dbReference type="Pfam" id="PF00534">
    <property type="entry name" value="Glycos_transf_1"/>
    <property type="match status" value="1"/>
</dbReference>
<dbReference type="GO" id="GO:0016757">
    <property type="term" value="F:glycosyltransferase activity"/>
    <property type="evidence" value="ECO:0007669"/>
    <property type="project" value="InterPro"/>
</dbReference>
<gene>
    <name evidence="3" type="ORF">GCM10010976_33650</name>
</gene>
<evidence type="ECO:0000313" key="3">
    <source>
        <dbReference type="EMBL" id="GGG60155.1"/>
    </source>
</evidence>
<feature type="domain" description="Glycosyl transferase family 1" evidence="2">
    <location>
        <begin position="185"/>
        <end position="363"/>
    </location>
</feature>
<dbReference type="PANTHER" id="PTHR46401">
    <property type="entry name" value="GLYCOSYLTRANSFERASE WBBK-RELATED"/>
    <property type="match status" value="1"/>
</dbReference>
<dbReference type="CDD" id="cd03801">
    <property type="entry name" value="GT4_PimA-like"/>
    <property type="match status" value="1"/>
</dbReference>
<evidence type="ECO:0000313" key="4">
    <source>
        <dbReference type="Proteomes" id="UP000625976"/>
    </source>
</evidence>
<sequence>MNNKKAKILFIGPTPPPYSGPELSMQQFLESKTLNATYDISFLKTNFRTDNTKKGKFDLSMLTNFFIFFSKLLKLLISNRPNCVYYPITPTQVGWIGRDVWTILLSKLFGAKVIIHLRGSHFKLNFQQFNGVIKRFIGFSLRKVDCAIVQANYLKDQFEPFISQEKMAVLYQAMDVTEYTNNTHVAVEKGKILVMGHMTKAKGYTDILKIIPQICQEFPFANFYFAGNIRKGERGVFYNQFTGEKITYEDPFEAELKILNSDYKNNYVNLGIISGNDKMKHLQSSDIFLTASYSEGFSRSLLEAMSIGKPTVFTPVGAHREVFNNMVHGFSFEPGKLDQLKDALRMLLSDEQKRKEIGENNRKNVIANFSIETIANDFKSIISNTLAT</sequence>
<reference evidence="3" key="1">
    <citation type="journal article" date="2014" name="Int. J. Syst. Evol. Microbiol.">
        <title>Complete genome sequence of Corynebacterium casei LMG S-19264T (=DSM 44701T), isolated from a smear-ripened cheese.</title>
        <authorList>
            <consortium name="US DOE Joint Genome Institute (JGI-PGF)"/>
            <person name="Walter F."/>
            <person name="Albersmeier A."/>
            <person name="Kalinowski J."/>
            <person name="Ruckert C."/>
        </authorList>
    </citation>
    <scope>NUCLEOTIDE SEQUENCE</scope>
    <source>
        <strain evidence="3">CGMCC 1.12751</strain>
    </source>
</reference>
<dbReference type="Proteomes" id="UP000625976">
    <property type="component" value="Unassembled WGS sequence"/>
</dbReference>
<dbReference type="InterPro" id="IPR001296">
    <property type="entry name" value="Glyco_trans_1"/>
</dbReference>
<dbReference type="RefSeq" id="WP_188467000.1">
    <property type="nucleotide sequence ID" value="NZ_BMFQ01000004.1"/>
</dbReference>
<dbReference type="SUPFAM" id="SSF53756">
    <property type="entry name" value="UDP-Glycosyltransferase/glycogen phosphorylase"/>
    <property type="match status" value="1"/>
</dbReference>